<dbReference type="EMBL" id="BPLR01017811">
    <property type="protein sequence ID" value="GIY94663.1"/>
    <property type="molecule type" value="Genomic_DNA"/>
</dbReference>
<name>A0AAV4XJ44_CAEEX</name>
<comment type="caution">
    <text evidence="1">The sequence shown here is derived from an EMBL/GenBank/DDBJ whole genome shotgun (WGS) entry which is preliminary data.</text>
</comment>
<dbReference type="AlphaFoldDB" id="A0AAV4XJ44"/>
<proteinExistence type="predicted"/>
<accession>A0AAV4XJ44</accession>
<organism evidence="1 2">
    <name type="scientific">Caerostris extrusa</name>
    <name type="common">Bark spider</name>
    <name type="synonym">Caerostris bankana</name>
    <dbReference type="NCBI Taxonomy" id="172846"/>
    <lineage>
        <taxon>Eukaryota</taxon>
        <taxon>Metazoa</taxon>
        <taxon>Ecdysozoa</taxon>
        <taxon>Arthropoda</taxon>
        <taxon>Chelicerata</taxon>
        <taxon>Arachnida</taxon>
        <taxon>Araneae</taxon>
        <taxon>Araneomorphae</taxon>
        <taxon>Entelegynae</taxon>
        <taxon>Araneoidea</taxon>
        <taxon>Araneidae</taxon>
        <taxon>Caerostris</taxon>
    </lineage>
</organism>
<dbReference type="Proteomes" id="UP001054945">
    <property type="component" value="Unassembled WGS sequence"/>
</dbReference>
<sequence>MNSSREFDFQTQNLPGHQMAHICFLLWSVVTARIRVGRPLSLWDTASSSSMHPHLHTHVKPNKALHHIRDSLFAPTWPLLVPLSPTIWQPEWKSMAEVRLQR</sequence>
<gene>
    <name evidence="1" type="ORF">CEXT_581671</name>
</gene>
<keyword evidence="2" id="KW-1185">Reference proteome</keyword>
<evidence type="ECO:0000313" key="1">
    <source>
        <dbReference type="EMBL" id="GIY94663.1"/>
    </source>
</evidence>
<reference evidence="1 2" key="1">
    <citation type="submission" date="2021-06" db="EMBL/GenBank/DDBJ databases">
        <title>Caerostris extrusa draft genome.</title>
        <authorList>
            <person name="Kono N."/>
            <person name="Arakawa K."/>
        </authorList>
    </citation>
    <scope>NUCLEOTIDE SEQUENCE [LARGE SCALE GENOMIC DNA]</scope>
</reference>
<protein>
    <submittedName>
        <fullName evidence="1">Uncharacterized protein</fullName>
    </submittedName>
</protein>
<evidence type="ECO:0000313" key="2">
    <source>
        <dbReference type="Proteomes" id="UP001054945"/>
    </source>
</evidence>